<dbReference type="OrthoDB" id="9773429at2"/>
<dbReference type="PANTHER" id="PTHR30050:SF4">
    <property type="entry name" value="ATP-BINDING PROTEIN RV3427C IN INSERTION SEQUENCE-RELATED"/>
    <property type="match status" value="1"/>
</dbReference>
<dbReference type="Proteomes" id="UP000032360">
    <property type="component" value="Unassembled WGS sequence"/>
</dbReference>
<accession>A0A0D8HN31</accession>
<sequence>MADNPIQDEIEAMAKRLRLPHIRRSFYDLALSARAQRWDSLELIRVLLEIELKGRSASSLETRRIAANLPSNRTLEGFDLSISSIPSRTIAGLSNLEWVGRKENLLVLGPPGTGKSFLAEGLASAGIEAGFKVAWYSTESLCRAVDIAKATDTLAKMMVKLGRMDLIVVDDLGILPMDSKESESLYRVVDCCYEKTSMVVTSNYPIASFDEIIMPRSLAAALVDRLCHHGHLIETKGDSIRLTQALSGRGVVPL</sequence>
<dbReference type="SMART" id="SM00382">
    <property type="entry name" value="AAA"/>
    <property type="match status" value="1"/>
</dbReference>
<dbReference type="InterPro" id="IPR002611">
    <property type="entry name" value="IstB_ATP-bd"/>
</dbReference>
<comment type="similarity">
    <text evidence="1">Belongs to the IS21/IS1162 putative ATP-binding protein family.</text>
</comment>
<dbReference type="InterPro" id="IPR028350">
    <property type="entry name" value="DNAC/IstB-like"/>
</dbReference>
<organism evidence="5 6">
    <name type="scientific">Acidithrix ferrooxidans</name>
    <dbReference type="NCBI Taxonomy" id="1280514"/>
    <lineage>
        <taxon>Bacteria</taxon>
        <taxon>Bacillati</taxon>
        <taxon>Actinomycetota</taxon>
        <taxon>Acidimicrobiia</taxon>
        <taxon>Acidimicrobiales</taxon>
        <taxon>Acidimicrobiaceae</taxon>
        <taxon>Acidithrix</taxon>
    </lineage>
</organism>
<protein>
    <submittedName>
        <fullName evidence="5">Transposase</fullName>
    </submittedName>
</protein>
<dbReference type="InterPro" id="IPR047661">
    <property type="entry name" value="IstB"/>
</dbReference>
<dbReference type="GO" id="GO:0005524">
    <property type="term" value="F:ATP binding"/>
    <property type="evidence" value="ECO:0007669"/>
    <property type="project" value="UniProtKB-KW"/>
</dbReference>
<dbReference type="PIRSF" id="PIRSF003073">
    <property type="entry name" value="DNAC_TnpB_IstB"/>
    <property type="match status" value="1"/>
</dbReference>
<proteinExistence type="inferred from homology"/>
<reference evidence="5 6" key="1">
    <citation type="submission" date="2015-01" db="EMBL/GenBank/DDBJ databases">
        <title>Draft genome of the acidophilic iron oxidizer Acidithrix ferrooxidans strain Py-F3.</title>
        <authorList>
            <person name="Poehlein A."/>
            <person name="Eisen S."/>
            <person name="Schloemann M."/>
            <person name="Johnson B.D."/>
            <person name="Daniel R."/>
            <person name="Muehling M."/>
        </authorList>
    </citation>
    <scope>NUCLEOTIDE SEQUENCE [LARGE SCALE GENOMIC DNA]</scope>
    <source>
        <strain evidence="5 6">Py-F3</strain>
    </source>
</reference>
<comment type="caution">
    <text evidence="5">The sequence shown here is derived from an EMBL/GenBank/DDBJ whole genome shotgun (WGS) entry which is preliminary data.</text>
</comment>
<evidence type="ECO:0000256" key="2">
    <source>
        <dbReference type="ARBA" id="ARBA00022741"/>
    </source>
</evidence>
<evidence type="ECO:0000313" key="6">
    <source>
        <dbReference type="Proteomes" id="UP000032360"/>
    </source>
</evidence>
<keyword evidence="2" id="KW-0547">Nucleotide-binding</keyword>
<dbReference type="STRING" id="1280514.AXFE_05910"/>
<dbReference type="EMBL" id="JXYS01000014">
    <property type="protein sequence ID" value="KJF18511.1"/>
    <property type="molecule type" value="Genomic_DNA"/>
</dbReference>
<evidence type="ECO:0000313" key="5">
    <source>
        <dbReference type="EMBL" id="KJF18511.1"/>
    </source>
</evidence>
<dbReference type="GO" id="GO:0006260">
    <property type="term" value="P:DNA replication"/>
    <property type="evidence" value="ECO:0007669"/>
    <property type="project" value="TreeGrafter"/>
</dbReference>
<keyword evidence="6" id="KW-1185">Reference proteome</keyword>
<feature type="domain" description="AAA+ ATPase" evidence="4">
    <location>
        <begin position="101"/>
        <end position="234"/>
    </location>
</feature>
<dbReference type="InterPro" id="IPR027417">
    <property type="entry name" value="P-loop_NTPase"/>
</dbReference>
<gene>
    <name evidence="5" type="ORF">AXFE_05910</name>
</gene>
<dbReference type="AlphaFoldDB" id="A0A0D8HN31"/>
<name>A0A0D8HN31_9ACTN</name>
<evidence type="ECO:0000256" key="3">
    <source>
        <dbReference type="ARBA" id="ARBA00022840"/>
    </source>
</evidence>
<dbReference type="SUPFAM" id="SSF52540">
    <property type="entry name" value="P-loop containing nucleoside triphosphate hydrolases"/>
    <property type="match status" value="1"/>
</dbReference>
<dbReference type="RefSeq" id="WP_052604378.1">
    <property type="nucleotide sequence ID" value="NZ_JXYS01000014.1"/>
</dbReference>
<dbReference type="Gene3D" id="3.40.50.300">
    <property type="entry name" value="P-loop containing nucleotide triphosphate hydrolases"/>
    <property type="match status" value="1"/>
</dbReference>
<evidence type="ECO:0000259" key="4">
    <source>
        <dbReference type="SMART" id="SM00382"/>
    </source>
</evidence>
<dbReference type="NCBIfam" id="NF038214">
    <property type="entry name" value="IS21_help_AAA"/>
    <property type="match status" value="1"/>
</dbReference>
<dbReference type="Pfam" id="PF01695">
    <property type="entry name" value="IstB_IS21"/>
    <property type="match status" value="1"/>
</dbReference>
<evidence type="ECO:0000256" key="1">
    <source>
        <dbReference type="ARBA" id="ARBA00008059"/>
    </source>
</evidence>
<keyword evidence="3" id="KW-0067">ATP-binding</keyword>
<dbReference type="PANTHER" id="PTHR30050">
    <property type="entry name" value="CHROMOSOMAL REPLICATION INITIATOR PROTEIN DNAA"/>
    <property type="match status" value="1"/>
</dbReference>
<dbReference type="InterPro" id="IPR003593">
    <property type="entry name" value="AAA+_ATPase"/>
</dbReference>